<feature type="transmembrane region" description="Helical" evidence="4">
    <location>
        <begin position="146"/>
        <end position="163"/>
    </location>
</feature>
<dbReference type="InterPro" id="IPR036890">
    <property type="entry name" value="HATPase_C_sf"/>
</dbReference>
<evidence type="ECO:0000259" key="5">
    <source>
        <dbReference type="Pfam" id="PF02518"/>
    </source>
</evidence>
<feature type="transmembrane region" description="Helical" evidence="4">
    <location>
        <begin position="115"/>
        <end position="134"/>
    </location>
</feature>
<reference evidence="7" key="1">
    <citation type="submission" date="2015-06" db="EMBL/GenBank/DDBJ databases">
        <title>Complete genome sequence and metabolic analysis of phthalate degradation pathway in Gordonia sp. QH-11.</title>
        <authorList>
            <person name="Jin D."/>
            <person name="Kong X."/>
            <person name="Bai Z."/>
        </authorList>
    </citation>
    <scope>NUCLEOTIDE SEQUENCE [LARGE SCALE GENOMIC DNA]</scope>
    <source>
        <strain evidence="7">QH-11</strain>
    </source>
</reference>
<protein>
    <recommendedName>
        <fullName evidence="5">Histidine kinase/HSP90-like ATPase domain-containing protein</fullName>
    </recommendedName>
</protein>
<dbReference type="PATRIC" id="fig|1136941.3.peg.3205"/>
<dbReference type="GO" id="GO:0016301">
    <property type="term" value="F:kinase activity"/>
    <property type="evidence" value="ECO:0007669"/>
    <property type="project" value="UniProtKB-KW"/>
</dbReference>
<dbReference type="InterPro" id="IPR003594">
    <property type="entry name" value="HATPase_dom"/>
</dbReference>
<dbReference type="SUPFAM" id="SSF55874">
    <property type="entry name" value="ATPase domain of HSP90 chaperone/DNA topoisomerase II/histidine kinase"/>
    <property type="match status" value="1"/>
</dbReference>
<feature type="transmembrane region" description="Helical" evidence="4">
    <location>
        <begin position="90"/>
        <end position="108"/>
    </location>
</feature>
<evidence type="ECO:0000256" key="1">
    <source>
        <dbReference type="ARBA" id="ARBA00022679"/>
    </source>
</evidence>
<feature type="transmembrane region" description="Helical" evidence="4">
    <location>
        <begin position="33"/>
        <end position="55"/>
    </location>
</feature>
<dbReference type="InterPro" id="IPR050482">
    <property type="entry name" value="Sensor_HK_TwoCompSys"/>
</dbReference>
<gene>
    <name evidence="6" type="ORF">ACH46_15705</name>
</gene>
<evidence type="ECO:0000313" key="6">
    <source>
        <dbReference type="EMBL" id="ALG86955.1"/>
    </source>
</evidence>
<keyword evidence="4" id="KW-1133">Transmembrane helix</keyword>
<dbReference type="Proteomes" id="UP000063789">
    <property type="component" value="Chromosome"/>
</dbReference>
<organism evidence="6 7">
    <name type="scientific">Gordonia phthalatica</name>
    <dbReference type="NCBI Taxonomy" id="1136941"/>
    <lineage>
        <taxon>Bacteria</taxon>
        <taxon>Bacillati</taxon>
        <taxon>Actinomycetota</taxon>
        <taxon>Actinomycetes</taxon>
        <taxon>Mycobacteriales</taxon>
        <taxon>Gordoniaceae</taxon>
        <taxon>Gordonia</taxon>
    </lineage>
</organism>
<feature type="transmembrane region" description="Helical" evidence="4">
    <location>
        <begin position="62"/>
        <end position="84"/>
    </location>
</feature>
<evidence type="ECO:0000313" key="7">
    <source>
        <dbReference type="Proteomes" id="UP000063789"/>
    </source>
</evidence>
<dbReference type="EMBL" id="CP011853">
    <property type="protein sequence ID" value="ALG86955.1"/>
    <property type="molecule type" value="Genomic_DNA"/>
</dbReference>
<accession>A0A0N9NET1</accession>
<evidence type="ECO:0000256" key="3">
    <source>
        <dbReference type="ARBA" id="ARBA00023012"/>
    </source>
</evidence>
<feature type="domain" description="Histidine kinase/HSP90-like ATPase" evidence="5">
    <location>
        <begin position="286"/>
        <end position="373"/>
    </location>
</feature>
<dbReference type="Gene3D" id="3.30.565.10">
    <property type="entry name" value="Histidine kinase-like ATPase, C-terminal domain"/>
    <property type="match status" value="1"/>
</dbReference>
<keyword evidence="3" id="KW-0902">Two-component regulatory system</keyword>
<dbReference type="STRING" id="1136941.ACH46_15705"/>
<dbReference type="PANTHER" id="PTHR24421">
    <property type="entry name" value="NITRATE/NITRITE SENSOR PROTEIN NARX-RELATED"/>
    <property type="match status" value="1"/>
</dbReference>
<dbReference type="AlphaFoldDB" id="A0A0N9NET1"/>
<dbReference type="KEGG" id="goq:ACH46_15705"/>
<dbReference type="Pfam" id="PF02518">
    <property type="entry name" value="HATPase_c"/>
    <property type="match status" value="1"/>
</dbReference>
<keyword evidence="4" id="KW-0812">Transmembrane</keyword>
<keyword evidence="2" id="KW-0418">Kinase</keyword>
<reference evidence="6 7" key="2">
    <citation type="journal article" date="2017" name="Int. J. Syst. Evol. Microbiol.">
        <title>Gordonia phthalatica sp. nov., a di-n-butyl phthalate-degrading bacterium isolated from activated sludge.</title>
        <authorList>
            <person name="Jin D."/>
            <person name="Kong X."/>
            <person name="Jia M."/>
            <person name="Yu X."/>
            <person name="Wang X."/>
            <person name="Zhuang X."/>
            <person name="Deng Y."/>
            <person name="Bai Z."/>
        </authorList>
    </citation>
    <scope>NUCLEOTIDE SEQUENCE [LARGE SCALE GENOMIC DNA]</scope>
    <source>
        <strain evidence="6 7">QH-11</strain>
    </source>
</reference>
<sequence>MARFVGAGFLAYLLTSIPMFGRPAGLVADWFTPIGMAAAYGPGLVLLIISFIPGYHRMIPTVAVSCTVGYLAACGLWFLAWNGWEADTEYVTWLMSFSGLPSLAWVLVRPAREAVAVLVACAGLAALITDTGRADTITSNVLIESLWGIVFTLSFMLASGRVVRTGRLLDETRADAVQAAGRTAAVAARNTERARFDALIHDHVIATLVAAYSNPDEARLPQQAAHALGELQTLATGADADADVGGAEALGRLRAVVTAVDPDITVVTRRDDVADVDVKYPAVVVRALAEAVGEAVRNSVGHAGPDAECAVLVEIGTDVLRVTVADDGIGFDLDSVPPERLGIEVSIRQRLRELPGAQTRLRSAPGEGTTVQMAWERC</sequence>
<name>A0A0N9NET1_9ACTN</name>
<keyword evidence="4" id="KW-0472">Membrane</keyword>
<proteinExistence type="predicted"/>
<keyword evidence="1" id="KW-0808">Transferase</keyword>
<evidence type="ECO:0000256" key="4">
    <source>
        <dbReference type="SAM" id="Phobius"/>
    </source>
</evidence>
<evidence type="ECO:0000256" key="2">
    <source>
        <dbReference type="ARBA" id="ARBA00022777"/>
    </source>
</evidence>
<keyword evidence="7" id="KW-1185">Reference proteome</keyword>
<dbReference type="PANTHER" id="PTHR24421:SF61">
    <property type="entry name" value="OXYGEN SENSOR HISTIDINE KINASE NREB"/>
    <property type="match status" value="1"/>
</dbReference>
<dbReference type="GO" id="GO:0000160">
    <property type="term" value="P:phosphorelay signal transduction system"/>
    <property type="evidence" value="ECO:0007669"/>
    <property type="project" value="UniProtKB-KW"/>
</dbReference>